<accession>F2L6Y2</accession>
<geneLocation type="plasmid" evidence="1 2">
    <name>pPSED02</name>
</geneLocation>
<sequence length="167" mass="18844">MTPPIVSAVTRPQREMIGGRPHLNRAAIEQQVGMSVQTQANLYAQRKTNGHPEGVRIGRVLWFDEEKVLAFYRDRARAKQASLTEVDRGGDPDELCDVATATKVLGYTNESTIRAFLTANQGYFPEPDQVESLPSGRLHRLWKRSTLWEFADGRSRPGRRGRARPKT</sequence>
<dbReference type="EMBL" id="CP002595">
    <property type="protein sequence ID" value="AEA28955.1"/>
    <property type="molecule type" value="Genomic_DNA"/>
</dbReference>
<proteinExistence type="predicted"/>
<protein>
    <submittedName>
        <fullName evidence="1">Uncharacterized protein</fullName>
    </submittedName>
</protein>
<reference evidence="1" key="1">
    <citation type="journal article" date="2011" name="J. Bacteriol.">
        <title>Genome sequence of the 1,4-dioxane-degrading Pseudonocardia dioxanivorans strain CB1190.</title>
        <authorList>
            <person name="Sales C.M."/>
            <person name="Mahendra S."/>
            <person name="Grostern A."/>
            <person name="Parales R.E."/>
            <person name="Goodwin L.A."/>
            <person name="Woyke T."/>
            <person name="Nolan M."/>
            <person name="Lapidus A."/>
            <person name="Chertkov O."/>
            <person name="Ovchinnikova G."/>
            <person name="Sczyrba A."/>
            <person name="Alvarez-Cohen L."/>
        </authorList>
    </citation>
    <scope>NUCLEOTIDE SEQUENCE</scope>
    <source>
        <strain evidence="1">CB1190</strain>
    </source>
</reference>
<dbReference type="AlphaFoldDB" id="F2L6Y2"/>
<keyword evidence="2" id="KW-1185">Reference proteome</keyword>
<dbReference type="Proteomes" id="UP000007809">
    <property type="component" value="Plasmid pPSED02"/>
</dbReference>
<gene>
    <name evidence="1" type="ORF">Psed_6887</name>
</gene>
<organism evidence="1">
    <name type="scientific">Pseudonocardia dioxanivorans (strain ATCC 55486 / DSM 44775 / JCM 13855 / CB1190)</name>
    <dbReference type="NCBI Taxonomy" id="675635"/>
    <lineage>
        <taxon>Bacteria</taxon>
        <taxon>Bacillati</taxon>
        <taxon>Actinomycetota</taxon>
        <taxon>Actinomycetes</taxon>
        <taxon>Pseudonocardiales</taxon>
        <taxon>Pseudonocardiaceae</taxon>
        <taxon>Pseudonocardia</taxon>
    </lineage>
</organism>
<name>F2L6Y2_PSEUX</name>
<evidence type="ECO:0000313" key="1">
    <source>
        <dbReference type="EMBL" id="AEA28955.1"/>
    </source>
</evidence>
<keyword evidence="1" id="KW-0614">Plasmid</keyword>
<evidence type="ECO:0000313" key="2">
    <source>
        <dbReference type="Proteomes" id="UP000007809"/>
    </source>
</evidence>